<feature type="transmembrane region" description="Helical" evidence="6">
    <location>
        <begin position="196"/>
        <end position="220"/>
    </location>
</feature>
<dbReference type="Pfam" id="PF12729">
    <property type="entry name" value="4HB_MCP_1"/>
    <property type="match status" value="1"/>
</dbReference>
<feature type="domain" description="HAMP" evidence="8">
    <location>
        <begin position="218"/>
        <end position="270"/>
    </location>
</feature>
<organism evidence="9 10">
    <name type="scientific">Dactylosporangium vinaceum</name>
    <dbReference type="NCBI Taxonomy" id="53362"/>
    <lineage>
        <taxon>Bacteria</taxon>
        <taxon>Bacillati</taxon>
        <taxon>Actinomycetota</taxon>
        <taxon>Actinomycetes</taxon>
        <taxon>Micromonosporales</taxon>
        <taxon>Micromonosporaceae</taxon>
        <taxon>Dactylosporangium</taxon>
    </lineage>
</organism>
<dbReference type="Gene3D" id="1.10.287.950">
    <property type="entry name" value="Methyl-accepting chemotaxis protein"/>
    <property type="match status" value="1"/>
</dbReference>
<evidence type="ECO:0000256" key="2">
    <source>
        <dbReference type="ARBA" id="ARBA00022989"/>
    </source>
</evidence>
<comment type="similarity">
    <text evidence="4">Belongs to the methyl-accepting chemotaxis (MCP) protein family.</text>
</comment>
<name>A0ABV5MDT1_9ACTN</name>
<gene>
    <name evidence="9" type="ORF">ACFFTR_27350</name>
</gene>
<dbReference type="Proteomes" id="UP001589608">
    <property type="component" value="Unassembled WGS sequence"/>
</dbReference>
<reference evidence="9 10" key="1">
    <citation type="submission" date="2024-09" db="EMBL/GenBank/DDBJ databases">
        <authorList>
            <person name="Sun Q."/>
            <person name="Mori K."/>
        </authorList>
    </citation>
    <scope>NUCLEOTIDE SEQUENCE [LARGE SCALE GENOMIC DNA]</scope>
    <source>
        <strain evidence="9 10">JCM 3307</strain>
    </source>
</reference>
<proteinExistence type="inferred from homology"/>
<dbReference type="InterPro" id="IPR024478">
    <property type="entry name" value="HlyB_4HB_MCP"/>
</dbReference>
<evidence type="ECO:0000256" key="4">
    <source>
        <dbReference type="ARBA" id="ARBA00029447"/>
    </source>
</evidence>
<keyword evidence="6" id="KW-0472">Membrane</keyword>
<evidence type="ECO:0000256" key="6">
    <source>
        <dbReference type="SAM" id="Phobius"/>
    </source>
</evidence>
<evidence type="ECO:0000259" key="7">
    <source>
        <dbReference type="PROSITE" id="PS50111"/>
    </source>
</evidence>
<dbReference type="Pfam" id="PF00672">
    <property type="entry name" value="HAMP"/>
    <property type="match status" value="1"/>
</dbReference>
<dbReference type="PROSITE" id="PS50885">
    <property type="entry name" value="HAMP"/>
    <property type="match status" value="1"/>
</dbReference>
<dbReference type="EMBL" id="JBHMCA010000049">
    <property type="protein sequence ID" value="MFB9446823.1"/>
    <property type="molecule type" value="Genomic_DNA"/>
</dbReference>
<dbReference type="SMART" id="SM00283">
    <property type="entry name" value="MA"/>
    <property type="match status" value="1"/>
</dbReference>
<dbReference type="SUPFAM" id="SSF58104">
    <property type="entry name" value="Methyl-accepting chemotaxis protein (MCP) signaling domain"/>
    <property type="match status" value="1"/>
</dbReference>
<keyword evidence="2 6" id="KW-1133">Transmembrane helix</keyword>
<dbReference type="RefSeq" id="WP_223104731.1">
    <property type="nucleotide sequence ID" value="NZ_CP061913.1"/>
</dbReference>
<evidence type="ECO:0000313" key="10">
    <source>
        <dbReference type="Proteomes" id="UP001589608"/>
    </source>
</evidence>
<dbReference type="PANTHER" id="PTHR32089">
    <property type="entry name" value="METHYL-ACCEPTING CHEMOTAXIS PROTEIN MCPB"/>
    <property type="match status" value="1"/>
</dbReference>
<protein>
    <submittedName>
        <fullName evidence="9">Methyl-accepting chemotaxis protein</fullName>
    </submittedName>
</protein>
<dbReference type="PANTHER" id="PTHR32089:SF112">
    <property type="entry name" value="LYSOZYME-LIKE PROTEIN-RELATED"/>
    <property type="match status" value="1"/>
</dbReference>
<dbReference type="CDD" id="cd06225">
    <property type="entry name" value="HAMP"/>
    <property type="match status" value="1"/>
</dbReference>
<dbReference type="InterPro" id="IPR004089">
    <property type="entry name" value="MCPsignal_dom"/>
</dbReference>
<keyword evidence="3 5" id="KW-0807">Transducer</keyword>
<evidence type="ECO:0000256" key="3">
    <source>
        <dbReference type="ARBA" id="ARBA00023224"/>
    </source>
</evidence>
<evidence type="ECO:0000256" key="5">
    <source>
        <dbReference type="PROSITE-ProRule" id="PRU00284"/>
    </source>
</evidence>
<keyword evidence="10" id="KW-1185">Reference proteome</keyword>
<dbReference type="InterPro" id="IPR003660">
    <property type="entry name" value="HAMP_dom"/>
</dbReference>
<dbReference type="PROSITE" id="PS50111">
    <property type="entry name" value="CHEMOTAXIS_TRANSDUC_2"/>
    <property type="match status" value="1"/>
</dbReference>
<keyword evidence="1 6" id="KW-0812">Transmembrane</keyword>
<feature type="domain" description="Methyl-accepting transducer" evidence="7">
    <location>
        <begin position="275"/>
        <end position="518"/>
    </location>
</feature>
<sequence>MAKWLRDRRLRTKILLPVLVAVIGTGAVSWTGIAAARSASDRANDIYQRVALPLGDLAQVRDGEGDVRVYLLQYTLGAPGTTPAALRALIGTVDDVIDTGLAGYLAHHGGTLDAGRADLVRQVKAGLATWRSVRDQQVVPAADRHDPAAVDAALSGPLQAADDAFAEPLDQLFTTEMQAAAAAAKAARDSAREHEIAIVAMTAGAAVLAVLIALAVTRLVTRPVRRVRQVLQGFAEGDLTGDADVADRDEIGEMAAALTAAGASLRETVSIMDRTAVALGTASDQLTGGNALVSAQVGESAAQSSVVATVADSVSGNTQALAAAARQMQAAINEIAGSAGRAATVGSEAVTAVAGATRTITALGESSTGIGDVLKVISAIAGQTNLLALNATIEAARAGDAGKGFAVVAHEVKELAQQTAAATEDIGRRVAAIQASSAQAGTTVEQVRQIIETINEFQATIAAAVEEQTATTAEMQRNVDDTAASTAEIAVNVTAIADAARASKATVDASHTSVADLAGLSADLRRTVQRFRY</sequence>
<evidence type="ECO:0000256" key="1">
    <source>
        <dbReference type="ARBA" id="ARBA00022692"/>
    </source>
</evidence>
<dbReference type="Pfam" id="PF00015">
    <property type="entry name" value="MCPsignal"/>
    <property type="match status" value="1"/>
</dbReference>
<dbReference type="SMART" id="SM00304">
    <property type="entry name" value="HAMP"/>
    <property type="match status" value="1"/>
</dbReference>
<evidence type="ECO:0000259" key="8">
    <source>
        <dbReference type="PROSITE" id="PS50885"/>
    </source>
</evidence>
<comment type="caution">
    <text evidence="9">The sequence shown here is derived from an EMBL/GenBank/DDBJ whole genome shotgun (WGS) entry which is preliminary data.</text>
</comment>
<evidence type="ECO:0000313" key="9">
    <source>
        <dbReference type="EMBL" id="MFB9446823.1"/>
    </source>
</evidence>
<accession>A0ABV5MDT1</accession>